<keyword evidence="1" id="KW-1133">Transmembrane helix</keyword>
<feature type="transmembrane region" description="Helical" evidence="1">
    <location>
        <begin position="21"/>
        <end position="41"/>
    </location>
</feature>
<gene>
    <name evidence="2" type="ORF">C8A05DRAFT_39446</name>
</gene>
<name>A0AAN6M9R5_9PEZI</name>
<dbReference type="Proteomes" id="UP001303889">
    <property type="component" value="Unassembled WGS sequence"/>
</dbReference>
<reference evidence="2" key="2">
    <citation type="submission" date="2023-05" db="EMBL/GenBank/DDBJ databases">
        <authorList>
            <consortium name="Lawrence Berkeley National Laboratory"/>
            <person name="Steindorff A."/>
            <person name="Hensen N."/>
            <person name="Bonometti L."/>
            <person name="Westerberg I."/>
            <person name="Brannstrom I.O."/>
            <person name="Guillou S."/>
            <person name="Cros-Aarteil S."/>
            <person name="Calhoun S."/>
            <person name="Haridas S."/>
            <person name="Kuo A."/>
            <person name="Mondo S."/>
            <person name="Pangilinan J."/>
            <person name="Riley R."/>
            <person name="Labutti K."/>
            <person name="Andreopoulos B."/>
            <person name="Lipzen A."/>
            <person name="Chen C."/>
            <person name="Yanf M."/>
            <person name="Daum C."/>
            <person name="Ng V."/>
            <person name="Clum A."/>
            <person name="Ohm R."/>
            <person name="Martin F."/>
            <person name="Silar P."/>
            <person name="Natvig D."/>
            <person name="Lalanne C."/>
            <person name="Gautier V."/>
            <person name="Ament-Velasquez S.L."/>
            <person name="Kruys A."/>
            <person name="Hutchinson M.I."/>
            <person name="Powell A.J."/>
            <person name="Barry K."/>
            <person name="Miller A.N."/>
            <person name="Grigoriev I.V."/>
            <person name="Debuchy R."/>
            <person name="Gladieux P."/>
            <person name="Thoren M.H."/>
            <person name="Johannesson H."/>
        </authorList>
    </citation>
    <scope>NUCLEOTIDE SEQUENCE</scope>
    <source>
        <strain evidence="2">CBS 103.79</strain>
    </source>
</reference>
<evidence type="ECO:0000313" key="2">
    <source>
        <dbReference type="EMBL" id="KAK3897001.1"/>
    </source>
</evidence>
<feature type="non-terminal residue" evidence="2">
    <location>
        <position position="78"/>
    </location>
</feature>
<keyword evidence="3" id="KW-1185">Reference proteome</keyword>
<protein>
    <submittedName>
        <fullName evidence="2">Uncharacterized protein</fullName>
    </submittedName>
</protein>
<keyword evidence="1" id="KW-0812">Transmembrane</keyword>
<reference evidence="2" key="1">
    <citation type="journal article" date="2023" name="Mol. Phylogenet. Evol.">
        <title>Genome-scale phylogeny and comparative genomics of the fungal order Sordariales.</title>
        <authorList>
            <person name="Hensen N."/>
            <person name="Bonometti L."/>
            <person name="Westerberg I."/>
            <person name="Brannstrom I.O."/>
            <person name="Guillou S."/>
            <person name="Cros-Aarteil S."/>
            <person name="Calhoun S."/>
            <person name="Haridas S."/>
            <person name="Kuo A."/>
            <person name="Mondo S."/>
            <person name="Pangilinan J."/>
            <person name="Riley R."/>
            <person name="LaButti K."/>
            <person name="Andreopoulos B."/>
            <person name="Lipzen A."/>
            <person name="Chen C."/>
            <person name="Yan M."/>
            <person name="Daum C."/>
            <person name="Ng V."/>
            <person name="Clum A."/>
            <person name="Steindorff A."/>
            <person name="Ohm R.A."/>
            <person name="Martin F."/>
            <person name="Silar P."/>
            <person name="Natvig D.O."/>
            <person name="Lalanne C."/>
            <person name="Gautier V."/>
            <person name="Ament-Velasquez S.L."/>
            <person name="Kruys A."/>
            <person name="Hutchinson M.I."/>
            <person name="Powell A.J."/>
            <person name="Barry K."/>
            <person name="Miller A.N."/>
            <person name="Grigoriev I.V."/>
            <person name="Debuchy R."/>
            <person name="Gladieux P."/>
            <person name="Hiltunen Thoren M."/>
            <person name="Johannesson H."/>
        </authorList>
    </citation>
    <scope>NUCLEOTIDE SEQUENCE</scope>
    <source>
        <strain evidence="2">CBS 103.79</strain>
    </source>
</reference>
<evidence type="ECO:0000256" key="1">
    <source>
        <dbReference type="SAM" id="Phobius"/>
    </source>
</evidence>
<dbReference type="EMBL" id="MU856309">
    <property type="protein sequence ID" value="KAK3897001.1"/>
    <property type="molecule type" value="Genomic_DNA"/>
</dbReference>
<keyword evidence="1" id="KW-0472">Membrane</keyword>
<dbReference type="AlphaFoldDB" id="A0AAN6M9R5"/>
<sequence>MQDQPPKYVSPPGTWRTKVGLRAASLLFIIILAGLCGALATTPRLEGSWSLILVLLFVPAIIITLVWDVAETVSIFKR</sequence>
<organism evidence="2 3">
    <name type="scientific">Staphylotrichum tortipilum</name>
    <dbReference type="NCBI Taxonomy" id="2831512"/>
    <lineage>
        <taxon>Eukaryota</taxon>
        <taxon>Fungi</taxon>
        <taxon>Dikarya</taxon>
        <taxon>Ascomycota</taxon>
        <taxon>Pezizomycotina</taxon>
        <taxon>Sordariomycetes</taxon>
        <taxon>Sordariomycetidae</taxon>
        <taxon>Sordariales</taxon>
        <taxon>Chaetomiaceae</taxon>
        <taxon>Staphylotrichum</taxon>
    </lineage>
</organism>
<feature type="transmembrane region" description="Helical" evidence="1">
    <location>
        <begin position="47"/>
        <end position="70"/>
    </location>
</feature>
<proteinExistence type="predicted"/>
<accession>A0AAN6M9R5</accession>
<evidence type="ECO:0000313" key="3">
    <source>
        <dbReference type="Proteomes" id="UP001303889"/>
    </source>
</evidence>
<comment type="caution">
    <text evidence="2">The sequence shown here is derived from an EMBL/GenBank/DDBJ whole genome shotgun (WGS) entry which is preliminary data.</text>
</comment>